<reference evidence="2 3" key="1">
    <citation type="journal article" date="2021" name="Nat. Commun.">
        <title>Genetic determinants of endophytism in the Arabidopsis root mycobiome.</title>
        <authorList>
            <person name="Mesny F."/>
            <person name="Miyauchi S."/>
            <person name="Thiergart T."/>
            <person name="Pickel B."/>
            <person name="Atanasova L."/>
            <person name="Karlsson M."/>
            <person name="Huettel B."/>
            <person name="Barry K.W."/>
            <person name="Haridas S."/>
            <person name="Chen C."/>
            <person name="Bauer D."/>
            <person name="Andreopoulos W."/>
            <person name="Pangilinan J."/>
            <person name="LaButti K."/>
            <person name="Riley R."/>
            <person name="Lipzen A."/>
            <person name="Clum A."/>
            <person name="Drula E."/>
            <person name="Henrissat B."/>
            <person name="Kohler A."/>
            <person name="Grigoriev I.V."/>
            <person name="Martin F.M."/>
            <person name="Hacquard S."/>
        </authorList>
    </citation>
    <scope>NUCLEOTIDE SEQUENCE [LARGE SCALE GENOMIC DNA]</scope>
    <source>
        <strain evidence="2 3">MPI-CAGE-CH-0241</strain>
    </source>
</reference>
<feature type="chain" id="PRO_5040469288" evidence="1">
    <location>
        <begin position="19"/>
        <end position="131"/>
    </location>
</feature>
<sequence length="131" mass="14531">MKFSVAVATLVSALAVTSSPIRKREVGGVLMCTGVNATGTCHYEVYEMKKCHQLPEPYYKNINTFAPDGEHFACYPRASGCDDICRSPTGCTFGAVDFNYEHKYDLKAIQWNTIFKSFDCSLKKGYTNSTA</sequence>
<evidence type="ECO:0000256" key="1">
    <source>
        <dbReference type="SAM" id="SignalP"/>
    </source>
</evidence>
<gene>
    <name evidence="2" type="ORF">B0T10DRAFT_476307</name>
</gene>
<proteinExistence type="predicted"/>
<name>A0A9P8WGT6_9HYPO</name>
<organism evidence="2 3">
    <name type="scientific">Thelonectria olida</name>
    <dbReference type="NCBI Taxonomy" id="1576542"/>
    <lineage>
        <taxon>Eukaryota</taxon>
        <taxon>Fungi</taxon>
        <taxon>Dikarya</taxon>
        <taxon>Ascomycota</taxon>
        <taxon>Pezizomycotina</taxon>
        <taxon>Sordariomycetes</taxon>
        <taxon>Hypocreomycetidae</taxon>
        <taxon>Hypocreales</taxon>
        <taxon>Nectriaceae</taxon>
        <taxon>Thelonectria</taxon>
    </lineage>
</organism>
<comment type="caution">
    <text evidence="2">The sequence shown here is derived from an EMBL/GenBank/DDBJ whole genome shotgun (WGS) entry which is preliminary data.</text>
</comment>
<accession>A0A9P8WGT6</accession>
<dbReference type="EMBL" id="JAGPYM010000003">
    <property type="protein sequence ID" value="KAH6897208.1"/>
    <property type="molecule type" value="Genomic_DNA"/>
</dbReference>
<feature type="signal peptide" evidence="1">
    <location>
        <begin position="1"/>
        <end position="18"/>
    </location>
</feature>
<evidence type="ECO:0000313" key="2">
    <source>
        <dbReference type="EMBL" id="KAH6897208.1"/>
    </source>
</evidence>
<protein>
    <submittedName>
        <fullName evidence="2">Uncharacterized protein</fullName>
    </submittedName>
</protein>
<evidence type="ECO:0000313" key="3">
    <source>
        <dbReference type="Proteomes" id="UP000777438"/>
    </source>
</evidence>
<dbReference type="AlphaFoldDB" id="A0A9P8WGT6"/>
<dbReference type="OrthoDB" id="2910287at2759"/>
<dbReference type="Proteomes" id="UP000777438">
    <property type="component" value="Unassembled WGS sequence"/>
</dbReference>
<keyword evidence="1" id="KW-0732">Signal</keyword>
<keyword evidence="3" id="KW-1185">Reference proteome</keyword>